<protein>
    <submittedName>
        <fullName evidence="16">S8 family serine peptidase</fullName>
    </submittedName>
</protein>
<proteinExistence type="inferred from homology"/>
<evidence type="ECO:0000256" key="8">
    <source>
        <dbReference type="RuleBase" id="RU003355"/>
    </source>
</evidence>
<dbReference type="InterPro" id="IPR047589">
    <property type="entry name" value="DUF11_rpt"/>
</dbReference>
<feature type="domain" description="Bacterial Ig-like" evidence="15">
    <location>
        <begin position="1373"/>
        <end position="1459"/>
    </location>
</feature>
<accession>A0ABT1KRN2</accession>
<keyword evidence="2" id="KW-0964">Secreted</keyword>
<keyword evidence="17" id="KW-1185">Reference proteome</keyword>
<sequence length="1566" mass="161870">MIRRTIAAGAATSVAAALLVPWGTAANAADSDPGDLLPAESSLAKSLERGTVLELGTGSAPETYFVQLQAPAVPRRAVAVERGMTSTKSESGYRRELQEQQSDLVDSISRVTSGDVTVLKRYTEALNGVAVRMTRAQAKKVADIDGVSAVQVDFERELTTDKGPEWIGAPTVWDGTNVPGGVGSKGEGVIVGILDSGLNPANPSFADSVSEADGGDGFDHTNPLGAGNYLGMCDSSNEDQYYEGWGCNDKLIGYYNFEDPENPASDPFDDVYDDDGHGSHTGSTTAGNQVEATAYAAKGTEHEFSVTSKIKGVAPHANIIGYDVCDGGCQGYSIVTSIEQAIEDGVDVINYSIGSSAPSSPWTDLDAIGFLNARAAGIHVATSAGNDGPGAATLGSPGDVPWMTTVGATTHDRKYVASVTGITATDAETRPDITGAGLSGPTDGAFPVVYAGSAPYNNARCSQPDDETPVGSFPADTDLTGLIVVCDRGGNGRVEKGENLAELGAEGMILANDQASGTSLNGDAHALPAAHITYADGVALKAFMAAHPGTKAALSGAVADVKDANGDIMAAFSSRGPNRSVSSISPSVSAPGVDILAAAGTDNSVEWHFISGTSMASPHTAGALALLKGVQPDWTPAESQSALMTTAERDITDNDGTQADWFDMGSGRIELRRAAKAGLVLDETLAGYQGANPAVGGDVRALNTASMADEECLQTCAWTRTFTGTSTGVGTWSVSVENLSPGLTLSTDKTSVAVTDGGDVDVTVTAQLGPDVATDTWLFGTLVLTPPSGSQAPVAHLPVGVLPSAGVLPTSIDITTRRDAGSQVEEGLEAVAISDLQVDASGLVPEDRVELTIPQDTTNPNAFDGNGTHAEELAVPAGATSLIAELQNSTAPDFDLYVGTGEVSEANVVAMSASAGSDERVEIADPEPGTYWVLVQNWQSSPSGTDTTDLVTAVVAGDQGNLRAEGPDGALPAATPFSIRTFWDEDAMEAGQTWHGTLTLGTSSANPGDIGVVPVVVRRIEDDVTKTADVTEAGPGDTITYTVEVAPNVTREDLTYSITDTLPAGTTYVEGSATGGATYADGKVTWTADLPSTYGEQGTYDITSSKTDTSCVNPFSGRADYTDLFAATGGALKADPAVSGDSKLWNAFTSTDLGLYGGSFRGVGYTDDGFLVYGGADNWAQTNDDEPWVPQTLPNPALPNNIAAGMWRDGQVFYDAASNSGVTTAQTSSGLRIIEWDNHGGWNAPGDSLDMQVFLQEGSNDLVWVYDDMKADLSEVTVGTENADGTNGQALVNKADVGTKITDGTVVCMTYESALGDPVSFTYQVTVDGDVHERQRLVNEAVHTTSDPGAKPASVTNTVVVKGAKERAEVALSISPDRIETGKTTAATATVFSAGETVATGSVEFWAGDRLITAAPLDAGKVTATLSGFPTAGTIPVTAKYLGDTANLASTSDPVNLVVSAPGAPAPKVKSRLEVDAPKVVKQGKRAKLKIAVSAPKVTPTGTVEVTVKGALKKQTWTLTLNRFGKAQLVLPKARKVGNIKVRVEYLGDAAVLGSKDRLKIKVAKK</sequence>
<evidence type="ECO:0000313" key="17">
    <source>
        <dbReference type="Proteomes" id="UP001204524"/>
    </source>
</evidence>
<evidence type="ECO:0000256" key="7">
    <source>
        <dbReference type="PROSITE-ProRule" id="PRU01240"/>
    </source>
</evidence>
<dbReference type="InterPro" id="IPR010259">
    <property type="entry name" value="S8pro/Inhibitor_I9"/>
</dbReference>
<dbReference type="PANTHER" id="PTHR10795">
    <property type="entry name" value="PROPROTEIN CONVERTASE SUBTILISIN/KEXIN"/>
    <property type="match status" value="1"/>
</dbReference>
<dbReference type="InterPro" id="IPR001434">
    <property type="entry name" value="OmcB-like_DUF11"/>
</dbReference>
<dbReference type="RefSeq" id="WP_254179637.1">
    <property type="nucleotide sequence ID" value="NZ_JANARS010000001.1"/>
</dbReference>
<dbReference type="PROSITE" id="PS00138">
    <property type="entry name" value="SUBTILASE_SER"/>
    <property type="match status" value="1"/>
</dbReference>
<dbReference type="InterPro" id="IPR023828">
    <property type="entry name" value="Peptidase_S8_Ser-AS"/>
</dbReference>
<keyword evidence="6 7" id="KW-0720">Serine protease</keyword>
<keyword evidence="5 7" id="KW-0378">Hydrolase</keyword>
<evidence type="ECO:0000256" key="5">
    <source>
        <dbReference type="ARBA" id="ARBA00022801"/>
    </source>
</evidence>
<dbReference type="Gene3D" id="2.60.120.380">
    <property type="match status" value="1"/>
</dbReference>
<evidence type="ECO:0000313" key="16">
    <source>
        <dbReference type="EMBL" id="MCP3420403.1"/>
    </source>
</evidence>
<feature type="domain" description="Inhibitor I9" evidence="14">
    <location>
        <begin position="93"/>
        <end position="158"/>
    </location>
</feature>
<dbReference type="InterPro" id="IPR023827">
    <property type="entry name" value="Peptidase_S8_Asp-AS"/>
</dbReference>
<dbReference type="InterPro" id="IPR003137">
    <property type="entry name" value="PA_domain"/>
</dbReference>
<dbReference type="Pfam" id="PF05922">
    <property type="entry name" value="Inhibitor_I9"/>
    <property type="match status" value="1"/>
</dbReference>
<evidence type="ECO:0000256" key="3">
    <source>
        <dbReference type="ARBA" id="ARBA00022670"/>
    </source>
</evidence>
<dbReference type="InterPro" id="IPR000209">
    <property type="entry name" value="Peptidase_S8/S53_dom"/>
</dbReference>
<evidence type="ECO:0000256" key="1">
    <source>
        <dbReference type="ARBA" id="ARBA00011073"/>
    </source>
</evidence>
<dbReference type="EMBL" id="JANARS010000001">
    <property type="protein sequence ID" value="MCP3420403.1"/>
    <property type="molecule type" value="Genomic_DNA"/>
</dbReference>
<gene>
    <name evidence="16" type="ORF">NCI01_01215</name>
</gene>
<evidence type="ECO:0000259" key="11">
    <source>
        <dbReference type="Pfam" id="PF01345"/>
    </source>
</evidence>
<feature type="domain" description="Peptidase S8/S53" evidence="10">
    <location>
        <begin position="186"/>
        <end position="653"/>
    </location>
</feature>
<organism evidence="16 17">
    <name type="scientific">Nocardioides pinisoli</name>
    <dbReference type="NCBI Taxonomy" id="2950279"/>
    <lineage>
        <taxon>Bacteria</taxon>
        <taxon>Bacillati</taxon>
        <taxon>Actinomycetota</taxon>
        <taxon>Actinomycetes</taxon>
        <taxon>Propionibacteriales</taxon>
        <taxon>Nocardioidaceae</taxon>
        <taxon>Nocardioides</taxon>
    </lineage>
</organism>
<dbReference type="Gene3D" id="3.50.30.30">
    <property type="match status" value="1"/>
</dbReference>
<dbReference type="InterPro" id="IPR032109">
    <property type="entry name" value="Big_3_5"/>
</dbReference>
<dbReference type="Pfam" id="PF04151">
    <property type="entry name" value="PPC"/>
    <property type="match status" value="1"/>
</dbReference>
<comment type="similarity">
    <text evidence="1 7 8">Belongs to the peptidase S8 family.</text>
</comment>
<feature type="domain" description="Peptidase C-terminal archaeal/bacterial" evidence="13">
    <location>
        <begin position="875"/>
        <end position="936"/>
    </location>
</feature>
<keyword evidence="4 9" id="KW-0732">Signal</keyword>
<dbReference type="Gene3D" id="2.60.40.10">
    <property type="entry name" value="Immunoglobulins"/>
    <property type="match status" value="1"/>
</dbReference>
<dbReference type="NCBIfam" id="TIGR01451">
    <property type="entry name" value="B_ant_repeat"/>
    <property type="match status" value="1"/>
</dbReference>
<dbReference type="Proteomes" id="UP001204524">
    <property type="component" value="Unassembled WGS sequence"/>
</dbReference>
<evidence type="ECO:0000256" key="9">
    <source>
        <dbReference type="SAM" id="SignalP"/>
    </source>
</evidence>
<feature type="active site" description="Charge relay system" evidence="7">
    <location>
        <position position="614"/>
    </location>
</feature>
<feature type="domain" description="PA" evidence="12">
    <location>
        <begin position="447"/>
        <end position="540"/>
    </location>
</feature>
<dbReference type="InterPro" id="IPR013783">
    <property type="entry name" value="Ig-like_fold"/>
</dbReference>
<dbReference type="Pfam" id="PF01345">
    <property type="entry name" value="DUF11"/>
    <property type="match status" value="1"/>
</dbReference>
<feature type="domain" description="DUF11" evidence="11">
    <location>
        <begin position="1024"/>
        <end position="1105"/>
    </location>
</feature>
<dbReference type="Gene3D" id="2.60.40.740">
    <property type="match status" value="1"/>
</dbReference>
<dbReference type="Pfam" id="PF00082">
    <property type="entry name" value="Peptidase_S8"/>
    <property type="match status" value="1"/>
</dbReference>
<dbReference type="InterPro" id="IPR007280">
    <property type="entry name" value="Peptidase_C_arc/bac"/>
</dbReference>
<evidence type="ECO:0000259" key="12">
    <source>
        <dbReference type="Pfam" id="PF02225"/>
    </source>
</evidence>
<reference evidence="16 17" key="1">
    <citation type="submission" date="2022-06" db="EMBL/GenBank/DDBJ databases">
        <authorList>
            <person name="So Y."/>
        </authorList>
    </citation>
    <scope>NUCLEOTIDE SEQUENCE [LARGE SCALE GENOMIC DNA]</scope>
    <source>
        <strain evidence="16 17">STR3</strain>
    </source>
</reference>
<evidence type="ECO:0000256" key="4">
    <source>
        <dbReference type="ARBA" id="ARBA00022729"/>
    </source>
</evidence>
<evidence type="ECO:0000256" key="2">
    <source>
        <dbReference type="ARBA" id="ARBA00022525"/>
    </source>
</evidence>
<evidence type="ECO:0000256" key="6">
    <source>
        <dbReference type="ARBA" id="ARBA00022825"/>
    </source>
</evidence>
<comment type="caution">
    <text evidence="16">The sequence shown here is derived from an EMBL/GenBank/DDBJ whole genome shotgun (WGS) entry which is preliminary data.</text>
</comment>
<dbReference type="InterPro" id="IPR045051">
    <property type="entry name" value="SBT"/>
</dbReference>
<dbReference type="InterPro" id="IPR015500">
    <property type="entry name" value="Peptidase_S8_subtilisin-rel"/>
</dbReference>
<dbReference type="PROSITE" id="PS00136">
    <property type="entry name" value="SUBTILASE_ASP"/>
    <property type="match status" value="1"/>
</dbReference>
<dbReference type="SUPFAM" id="SSF52025">
    <property type="entry name" value="PA domain"/>
    <property type="match status" value="1"/>
</dbReference>
<feature type="active site" description="Charge relay system" evidence="7">
    <location>
        <position position="277"/>
    </location>
</feature>
<evidence type="ECO:0000259" key="10">
    <source>
        <dbReference type="Pfam" id="PF00082"/>
    </source>
</evidence>
<dbReference type="InterPro" id="IPR036852">
    <property type="entry name" value="Peptidase_S8/S53_dom_sf"/>
</dbReference>
<name>A0ABT1KRN2_9ACTN</name>
<dbReference type="Pfam" id="PF16640">
    <property type="entry name" value="Big_3_5"/>
    <property type="match status" value="1"/>
</dbReference>
<dbReference type="SUPFAM" id="SSF52743">
    <property type="entry name" value="Subtilisin-like"/>
    <property type="match status" value="1"/>
</dbReference>
<keyword evidence="3 7" id="KW-0645">Protease</keyword>
<evidence type="ECO:0000259" key="13">
    <source>
        <dbReference type="Pfam" id="PF04151"/>
    </source>
</evidence>
<feature type="active site" description="Charge relay system" evidence="7">
    <location>
        <position position="195"/>
    </location>
</feature>
<evidence type="ECO:0000259" key="15">
    <source>
        <dbReference type="Pfam" id="PF16640"/>
    </source>
</evidence>
<dbReference type="Pfam" id="PF02225">
    <property type="entry name" value="PA"/>
    <property type="match status" value="1"/>
</dbReference>
<dbReference type="PRINTS" id="PR00723">
    <property type="entry name" value="SUBTILISIN"/>
</dbReference>
<dbReference type="InterPro" id="IPR046450">
    <property type="entry name" value="PA_dom_sf"/>
</dbReference>
<feature type="chain" id="PRO_5045641769" evidence="9">
    <location>
        <begin position="29"/>
        <end position="1566"/>
    </location>
</feature>
<evidence type="ECO:0000259" key="14">
    <source>
        <dbReference type="Pfam" id="PF05922"/>
    </source>
</evidence>
<feature type="signal peptide" evidence="9">
    <location>
        <begin position="1"/>
        <end position="28"/>
    </location>
</feature>
<dbReference type="Gene3D" id="3.40.50.200">
    <property type="entry name" value="Peptidase S8/S53 domain"/>
    <property type="match status" value="1"/>
</dbReference>
<dbReference type="PROSITE" id="PS51892">
    <property type="entry name" value="SUBTILASE"/>
    <property type="match status" value="1"/>
</dbReference>
<dbReference type="CDD" id="cd02120">
    <property type="entry name" value="PA_subtilisin_like"/>
    <property type="match status" value="1"/>
</dbReference>